<dbReference type="Gene3D" id="3.40.1280.10">
    <property type="match status" value="1"/>
</dbReference>
<dbReference type="Pfam" id="PF00588">
    <property type="entry name" value="SpoU_methylase"/>
    <property type="match status" value="1"/>
</dbReference>
<feature type="region of interest" description="Disordered" evidence="3">
    <location>
        <begin position="1"/>
        <end position="42"/>
    </location>
</feature>
<accession>A0ABW3FN72</accession>
<dbReference type="InterPro" id="IPR004441">
    <property type="entry name" value="rRNA_MeTrfase_TrmH"/>
</dbReference>
<evidence type="ECO:0000256" key="3">
    <source>
        <dbReference type="SAM" id="MobiDB-lite"/>
    </source>
</evidence>
<feature type="compositionally biased region" description="Basic residues" evidence="3">
    <location>
        <begin position="1"/>
        <end position="11"/>
    </location>
</feature>
<evidence type="ECO:0000313" key="6">
    <source>
        <dbReference type="Proteomes" id="UP001597101"/>
    </source>
</evidence>
<dbReference type="Gene3D" id="3.30.1330.30">
    <property type="match status" value="1"/>
</dbReference>
<gene>
    <name evidence="5" type="primary">rlmB</name>
    <name evidence="5" type="ORF">ACFQ14_14390</name>
</gene>
<dbReference type="CDD" id="cd18103">
    <property type="entry name" value="SpoU-like_RlmB"/>
    <property type="match status" value="1"/>
</dbReference>
<evidence type="ECO:0000259" key="4">
    <source>
        <dbReference type="SMART" id="SM00967"/>
    </source>
</evidence>
<dbReference type="PANTHER" id="PTHR46429">
    <property type="entry name" value="23S RRNA (GUANOSINE-2'-O-)-METHYLTRANSFERASE RLMB"/>
    <property type="match status" value="1"/>
</dbReference>
<dbReference type="Pfam" id="PF08032">
    <property type="entry name" value="SpoU_sub_bind"/>
    <property type="match status" value="1"/>
</dbReference>
<sequence>MKHRTSHKKDRAKPDAAKTTNSRPNRKGSAPRKRGGPSASNDHVRLYGLHAVRAALANPARSFVRLCVTENALKRLGDIPQTTSLEITITGPQELDAMVAPDAVHQGVVLICAPLSHGDASELFHLADKKMVLMLDQITDPHNVGAILRSASAFGVDAVIVTHRNTAMETGALAKAASGALDIVPIIEVRNFSKALDELNDMGFESFGLDSEGPAVLEAALSAANPERAVLVLGSEGKGLRQQTRETCKHLARLDMPGEIKSLNVSNAAALSLYVVRAAIYSSK</sequence>
<dbReference type="InterPro" id="IPR029026">
    <property type="entry name" value="tRNA_m1G_MTases_N"/>
</dbReference>
<keyword evidence="2" id="KW-0808">Transferase</keyword>
<protein>
    <submittedName>
        <fullName evidence="5">23S rRNA (Guanosine(2251)-2'-O)-methyltransferase RlmB</fullName>
    </submittedName>
</protein>
<organism evidence="5 6">
    <name type="scientific">Pseudahrensia aquimaris</name>
    <dbReference type="NCBI Taxonomy" id="744461"/>
    <lineage>
        <taxon>Bacteria</taxon>
        <taxon>Pseudomonadati</taxon>
        <taxon>Pseudomonadota</taxon>
        <taxon>Alphaproteobacteria</taxon>
        <taxon>Hyphomicrobiales</taxon>
        <taxon>Ahrensiaceae</taxon>
        <taxon>Pseudahrensia</taxon>
    </lineage>
</organism>
<dbReference type="RefSeq" id="WP_377213451.1">
    <property type="nucleotide sequence ID" value="NZ_JBHTJV010000023.1"/>
</dbReference>
<reference evidence="6" key="1">
    <citation type="journal article" date="2019" name="Int. J. Syst. Evol. Microbiol.">
        <title>The Global Catalogue of Microorganisms (GCM) 10K type strain sequencing project: providing services to taxonomists for standard genome sequencing and annotation.</title>
        <authorList>
            <consortium name="The Broad Institute Genomics Platform"/>
            <consortium name="The Broad Institute Genome Sequencing Center for Infectious Disease"/>
            <person name="Wu L."/>
            <person name="Ma J."/>
        </authorList>
    </citation>
    <scope>NUCLEOTIDE SEQUENCE [LARGE SCALE GENOMIC DNA]</scope>
    <source>
        <strain evidence="6">CCUG 60023</strain>
    </source>
</reference>
<dbReference type="InterPro" id="IPR001537">
    <property type="entry name" value="SpoU_MeTrfase"/>
</dbReference>
<dbReference type="SUPFAM" id="SSF75217">
    <property type="entry name" value="alpha/beta knot"/>
    <property type="match status" value="1"/>
</dbReference>
<dbReference type="InterPro" id="IPR029064">
    <property type="entry name" value="Ribosomal_eL30-like_sf"/>
</dbReference>
<dbReference type="InterPro" id="IPR013123">
    <property type="entry name" value="SpoU_subst-bd"/>
</dbReference>
<name>A0ABW3FN72_9HYPH</name>
<dbReference type="PANTHER" id="PTHR46429:SF1">
    <property type="entry name" value="23S RRNA (GUANOSINE-2'-O-)-METHYLTRANSFERASE RLMB"/>
    <property type="match status" value="1"/>
</dbReference>
<evidence type="ECO:0000256" key="1">
    <source>
        <dbReference type="ARBA" id="ARBA00022603"/>
    </source>
</evidence>
<feature type="domain" description="RNA 2-O ribose methyltransferase substrate binding" evidence="4">
    <location>
        <begin position="45"/>
        <end position="118"/>
    </location>
</feature>
<proteinExistence type="predicted"/>
<dbReference type="EMBL" id="JBHTJV010000023">
    <property type="protein sequence ID" value="MFD0917592.1"/>
    <property type="molecule type" value="Genomic_DNA"/>
</dbReference>
<evidence type="ECO:0000313" key="5">
    <source>
        <dbReference type="EMBL" id="MFD0917592.1"/>
    </source>
</evidence>
<dbReference type="SUPFAM" id="SSF55315">
    <property type="entry name" value="L30e-like"/>
    <property type="match status" value="1"/>
</dbReference>
<dbReference type="NCBIfam" id="TIGR00186">
    <property type="entry name" value="rRNA_methyl_3"/>
    <property type="match status" value="1"/>
</dbReference>
<dbReference type="Proteomes" id="UP001597101">
    <property type="component" value="Unassembled WGS sequence"/>
</dbReference>
<keyword evidence="1" id="KW-0489">Methyltransferase</keyword>
<keyword evidence="6" id="KW-1185">Reference proteome</keyword>
<comment type="caution">
    <text evidence="5">The sequence shown here is derived from an EMBL/GenBank/DDBJ whole genome shotgun (WGS) entry which is preliminary data.</text>
</comment>
<dbReference type="SMART" id="SM00967">
    <property type="entry name" value="SpoU_sub_bind"/>
    <property type="match status" value="1"/>
</dbReference>
<evidence type="ECO:0000256" key="2">
    <source>
        <dbReference type="ARBA" id="ARBA00022679"/>
    </source>
</evidence>
<dbReference type="InterPro" id="IPR029028">
    <property type="entry name" value="Alpha/beta_knot_MTases"/>
</dbReference>
<feature type="compositionally biased region" description="Basic residues" evidence="3">
    <location>
        <begin position="24"/>
        <end position="35"/>
    </location>
</feature>